<keyword evidence="2" id="KW-1185">Reference proteome</keyword>
<sequence>MYPLKYCTCYSEELRKKKEKSISKQVFSESEELDKLTKQYSKRTFACYENAELEIVKTSSIALKKIKYHIVTVNINESTNRKPGRPSNKASAEVFELCYSEQINSQMDNEALEKNLLSQSMFVLCSNDLEIEAEIILKEYKTQGQIEKKFQLLKSPPLVNSFVFKFSKEN</sequence>
<reference evidence="1 2" key="1">
    <citation type="submission" date="2019-03" db="EMBL/GenBank/DDBJ databases">
        <title>Genomic Encyclopedia of Type Strains, Phase IV (KMG-IV): sequencing the most valuable type-strain genomes for metagenomic binning, comparative biology and taxonomic classification.</title>
        <authorList>
            <person name="Goeker M."/>
        </authorList>
    </citation>
    <scope>NUCLEOTIDE SEQUENCE [LARGE SCALE GENOMIC DNA]</scope>
    <source>
        <strain evidence="1 2">DSM 100013</strain>
    </source>
</reference>
<organism evidence="1 2">
    <name type="scientific">Serpentinicella alkaliphila</name>
    <dbReference type="NCBI Taxonomy" id="1734049"/>
    <lineage>
        <taxon>Bacteria</taxon>
        <taxon>Bacillati</taxon>
        <taxon>Bacillota</taxon>
        <taxon>Clostridia</taxon>
        <taxon>Peptostreptococcales</taxon>
        <taxon>Natronincolaceae</taxon>
        <taxon>Serpentinicella</taxon>
    </lineage>
</organism>
<proteinExistence type="predicted"/>
<dbReference type="OrthoDB" id="2078486at2"/>
<protein>
    <recommendedName>
        <fullName evidence="3">Transposase</fullName>
    </recommendedName>
</protein>
<comment type="caution">
    <text evidence="1">The sequence shown here is derived from an EMBL/GenBank/DDBJ whole genome shotgun (WGS) entry which is preliminary data.</text>
</comment>
<dbReference type="PANTHER" id="PTHR34614:SF2">
    <property type="entry name" value="TRANSPOSASE IS4-LIKE DOMAIN-CONTAINING PROTEIN"/>
    <property type="match status" value="1"/>
</dbReference>
<dbReference type="PANTHER" id="PTHR34614">
    <property type="match status" value="1"/>
</dbReference>
<gene>
    <name evidence="1" type="ORF">EDD79_104818</name>
</gene>
<dbReference type="Proteomes" id="UP000295504">
    <property type="component" value="Unassembled WGS sequence"/>
</dbReference>
<accession>A0A4R2T236</accession>
<dbReference type="EMBL" id="SLYC01000048">
    <property type="protein sequence ID" value="TCP96969.1"/>
    <property type="molecule type" value="Genomic_DNA"/>
</dbReference>
<evidence type="ECO:0000313" key="1">
    <source>
        <dbReference type="EMBL" id="TCP96969.1"/>
    </source>
</evidence>
<evidence type="ECO:0008006" key="3">
    <source>
        <dbReference type="Google" id="ProtNLM"/>
    </source>
</evidence>
<name>A0A4R2T236_9FIRM</name>
<evidence type="ECO:0000313" key="2">
    <source>
        <dbReference type="Proteomes" id="UP000295504"/>
    </source>
</evidence>
<dbReference type="RefSeq" id="WP_132849523.1">
    <property type="nucleotide sequence ID" value="NZ_CP058648.1"/>
</dbReference>
<dbReference type="AlphaFoldDB" id="A0A4R2T236"/>